<dbReference type="Proteomes" id="UP001501470">
    <property type="component" value="Unassembled WGS sequence"/>
</dbReference>
<evidence type="ECO:0000313" key="2">
    <source>
        <dbReference type="Proteomes" id="UP001501470"/>
    </source>
</evidence>
<reference evidence="1 2" key="1">
    <citation type="journal article" date="2019" name="Int. J. Syst. Evol. Microbiol.">
        <title>The Global Catalogue of Microorganisms (GCM) 10K type strain sequencing project: providing services to taxonomists for standard genome sequencing and annotation.</title>
        <authorList>
            <consortium name="The Broad Institute Genomics Platform"/>
            <consortium name="The Broad Institute Genome Sequencing Center for Infectious Disease"/>
            <person name="Wu L."/>
            <person name="Ma J."/>
        </authorList>
    </citation>
    <scope>NUCLEOTIDE SEQUENCE [LARGE SCALE GENOMIC DNA]</scope>
    <source>
        <strain evidence="1 2">JCM 15933</strain>
    </source>
</reference>
<proteinExistence type="predicted"/>
<keyword evidence="2" id="KW-1185">Reference proteome</keyword>
<gene>
    <name evidence="1" type="ORF">GCM10009827_028390</name>
</gene>
<dbReference type="InterPro" id="IPR011717">
    <property type="entry name" value="TPR-4"/>
</dbReference>
<name>A0ABN2A8E8_9ACTN</name>
<dbReference type="Pfam" id="PF07721">
    <property type="entry name" value="TPR_4"/>
    <property type="match status" value="2"/>
</dbReference>
<dbReference type="Pfam" id="PF13432">
    <property type="entry name" value="TPR_16"/>
    <property type="match status" value="1"/>
</dbReference>
<dbReference type="Gene3D" id="1.25.40.10">
    <property type="entry name" value="Tetratricopeptide repeat domain"/>
    <property type="match status" value="2"/>
</dbReference>
<accession>A0ABN2A8E8</accession>
<organism evidence="1 2">
    <name type="scientific">Dactylosporangium maewongense</name>
    <dbReference type="NCBI Taxonomy" id="634393"/>
    <lineage>
        <taxon>Bacteria</taxon>
        <taxon>Bacillati</taxon>
        <taxon>Actinomycetota</taxon>
        <taxon>Actinomycetes</taxon>
        <taxon>Micromonosporales</taxon>
        <taxon>Micromonosporaceae</taxon>
        <taxon>Dactylosporangium</taxon>
    </lineage>
</organism>
<dbReference type="InterPro" id="IPR011990">
    <property type="entry name" value="TPR-like_helical_dom_sf"/>
</dbReference>
<comment type="caution">
    <text evidence="1">The sequence shown here is derived from an EMBL/GenBank/DDBJ whole genome shotgun (WGS) entry which is preliminary data.</text>
</comment>
<dbReference type="SUPFAM" id="SSF48452">
    <property type="entry name" value="TPR-like"/>
    <property type="match status" value="1"/>
</dbReference>
<sequence>MPPTVADRLARALFERHETEAAVRVLRPFVDTGWWNAVQVLVDFHDRCGETDIAIALVRGALEKGSPHGIERLGTLLAERGQVDEAVALLWPHAGEDAVLDALVELTEGHGYDGDLTALVREQIEADSSVWSWNATAVLATLLERQGRVDEALEVLTGSAFGEHGVFVNAVEQLADILARHGRERQLRELVAGGGGEHAVFRLAVWLESLDRVDEAVEAMRPFATDGSPNVAAALAELLTRHGRADEAIEVLLPVPRLMGGDPEWLVGILGKLLVERGRADEALAAVDDLAAHYGGMWIELLFERVEVLARSGRVEQAIAELRAHHEGGTWYGSSKLADLLVLAGRPGEAIRTLESIDGSAWTAARLAVLLVDQGRVEEALALFAPDEAPAGDEDRAFWRQFHREGRVTGGEPTRTIDRRT</sequence>
<evidence type="ECO:0000313" key="1">
    <source>
        <dbReference type="EMBL" id="GAA1512412.1"/>
    </source>
</evidence>
<protein>
    <recommendedName>
        <fullName evidence="3">Tetratricopeptide repeat protein</fullName>
    </recommendedName>
</protein>
<dbReference type="EMBL" id="BAAAQD010000004">
    <property type="protein sequence ID" value="GAA1512412.1"/>
    <property type="molecule type" value="Genomic_DNA"/>
</dbReference>
<evidence type="ECO:0008006" key="3">
    <source>
        <dbReference type="Google" id="ProtNLM"/>
    </source>
</evidence>